<dbReference type="Proteomes" id="UP000587586">
    <property type="component" value="Unassembled WGS sequence"/>
</dbReference>
<dbReference type="SUPFAM" id="SSF49265">
    <property type="entry name" value="Fibronectin type III"/>
    <property type="match status" value="1"/>
</dbReference>
<gene>
    <name evidence="2" type="ORF">GMLC_33950</name>
</gene>
<keyword evidence="3" id="KW-1185">Reference proteome</keyword>
<reference evidence="3" key="1">
    <citation type="submission" date="2020-06" db="EMBL/GenBank/DDBJ databases">
        <title>Draft genomic sequecing of Geomonas sp. Red745.</title>
        <authorList>
            <person name="Itoh H."/>
            <person name="Xu Z.X."/>
            <person name="Ushijima N."/>
            <person name="Masuda Y."/>
            <person name="Shiratori Y."/>
            <person name="Senoo K."/>
        </authorList>
    </citation>
    <scope>NUCLEOTIDE SEQUENCE [LARGE SCALE GENOMIC DNA]</scope>
    <source>
        <strain evidence="3">Red745</strain>
    </source>
</reference>
<dbReference type="AlphaFoldDB" id="A0A6V8NBC8"/>
<proteinExistence type="predicted"/>
<evidence type="ECO:0000313" key="2">
    <source>
        <dbReference type="EMBL" id="GFO69816.1"/>
    </source>
</evidence>
<dbReference type="InterPro" id="IPR013783">
    <property type="entry name" value="Ig-like_fold"/>
</dbReference>
<evidence type="ECO:0000313" key="3">
    <source>
        <dbReference type="Proteomes" id="UP000587586"/>
    </source>
</evidence>
<organism evidence="2 3">
    <name type="scientific">Geomonas limicola</name>
    <dbReference type="NCBI Taxonomy" id="2740186"/>
    <lineage>
        <taxon>Bacteria</taxon>
        <taxon>Pseudomonadati</taxon>
        <taxon>Thermodesulfobacteriota</taxon>
        <taxon>Desulfuromonadia</taxon>
        <taxon>Geobacterales</taxon>
        <taxon>Geobacteraceae</taxon>
        <taxon>Geomonas</taxon>
    </lineage>
</organism>
<sequence length="219" mass="24200">MNAPLSLPTLVNLNVLMSLNPAEALTMKDNVVSALTNHPFFKDIPLGPLEEAGNNLQETLSHTSAGNYAMIPQRDQHLSTVIKELTRVAFRVQLQALDENAQLRTAGLPLLERRTRVPKAHRGPVQQLQGLEVTNLETPGEVLINADSQEAAFGYQFQYTRRDPNLQEDWIDEAPGPHRGCKKIIVRGLDPLNRYSFRGRAIGDDGPGPWSAPVTIPVT</sequence>
<name>A0A6V8NBC8_9BACT</name>
<dbReference type="CDD" id="cd00063">
    <property type="entry name" value="FN3"/>
    <property type="match status" value="1"/>
</dbReference>
<protein>
    <recommendedName>
        <fullName evidence="1">Fibronectin type-III domain-containing protein</fullName>
    </recommendedName>
</protein>
<feature type="domain" description="Fibronectin type-III" evidence="1">
    <location>
        <begin position="124"/>
        <end position="219"/>
    </location>
</feature>
<comment type="caution">
    <text evidence="2">The sequence shown here is derived from an EMBL/GenBank/DDBJ whole genome shotgun (WGS) entry which is preliminary data.</text>
</comment>
<dbReference type="PROSITE" id="PS50853">
    <property type="entry name" value="FN3"/>
    <property type="match status" value="1"/>
</dbReference>
<dbReference type="Gene3D" id="2.60.40.10">
    <property type="entry name" value="Immunoglobulins"/>
    <property type="match status" value="1"/>
</dbReference>
<evidence type="ECO:0000259" key="1">
    <source>
        <dbReference type="PROSITE" id="PS50853"/>
    </source>
</evidence>
<accession>A0A6V8NBC8</accession>
<dbReference type="EMBL" id="BLXZ01000007">
    <property type="protein sequence ID" value="GFO69816.1"/>
    <property type="molecule type" value="Genomic_DNA"/>
</dbReference>
<dbReference type="InterPro" id="IPR036116">
    <property type="entry name" value="FN3_sf"/>
</dbReference>
<dbReference type="InterPro" id="IPR003961">
    <property type="entry name" value="FN3_dom"/>
</dbReference>
<dbReference type="RefSeq" id="WP_183362397.1">
    <property type="nucleotide sequence ID" value="NZ_BLXZ01000007.1"/>
</dbReference>